<reference evidence="1 2" key="1">
    <citation type="submission" date="2019-10" db="EMBL/GenBank/DDBJ databases">
        <title>Whole genome shotgun sequence of Acrocarpospora macrocephala NBRC 16266.</title>
        <authorList>
            <person name="Ichikawa N."/>
            <person name="Kimura A."/>
            <person name="Kitahashi Y."/>
            <person name="Komaki H."/>
            <person name="Oguchi A."/>
        </authorList>
    </citation>
    <scope>NUCLEOTIDE SEQUENCE [LARGE SCALE GENOMIC DNA]</scope>
    <source>
        <strain evidence="1 2">NBRC 16266</strain>
    </source>
</reference>
<evidence type="ECO:0000313" key="1">
    <source>
        <dbReference type="EMBL" id="GES06773.1"/>
    </source>
</evidence>
<dbReference type="OrthoDB" id="5186830at2"/>
<gene>
    <name evidence="1" type="ORF">Amac_003680</name>
</gene>
<dbReference type="RefSeq" id="WP_155352508.1">
    <property type="nucleotide sequence ID" value="NZ_BAAAHL010000029.1"/>
</dbReference>
<accession>A0A5M3WID9</accession>
<keyword evidence="2" id="KW-1185">Reference proteome</keyword>
<proteinExistence type="predicted"/>
<dbReference type="EMBL" id="BLAE01000004">
    <property type="protein sequence ID" value="GES06773.1"/>
    <property type="molecule type" value="Genomic_DNA"/>
</dbReference>
<dbReference type="Proteomes" id="UP000331127">
    <property type="component" value="Unassembled WGS sequence"/>
</dbReference>
<sequence>MIHTNLIVIYTNQLDACHAFYTGLGLDFDREQHGRGPEHYATTLGPIVLELYPTGTGQPTGRLRLGLTIPTTIGPALPPGQHTLTDPDGRTVAVTITEDLD</sequence>
<dbReference type="SUPFAM" id="SSF54593">
    <property type="entry name" value="Glyoxalase/Bleomycin resistance protein/Dihydroxybiphenyl dioxygenase"/>
    <property type="match status" value="1"/>
</dbReference>
<evidence type="ECO:0008006" key="3">
    <source>
        <dbReference type="Google" id="ProtNLM"/>
    </source>
</evidence>
<name>A0A5M3WID9_9ACTN</name>
<evidence type="ECO:0000313" key="2">
    <source>
        <dbReference type="Proteomes" id="UP000331127"/>
    </source>
</evidence>
<dbReference type="AlphaFoldDB" id="A0A5M3WID9"/>
<dbReference type="Gene3D" id="3.10.180.10">
    <property type="entry name" value="2,3-Dihydroxybiphenyl 1,2-Dioxygenase, domain 1"/>
    <property type="match status" value="1"/>
</dbReference>
<comment type="caution">
    <text evidence="1">The sequence shown here is derived from an EMBL/GenBank/DDBJ whole genome shotgun (WGS) entry which is preliminary data.</text>
</comment>
<organism evidence="1 2">
    <name type="scientific">Acrocarpospora macrocephala</name>
    <dbReference type="NCBI Taxonomy" id="150177"/>
    <lineage>
        <taxon>Bacteria</taxon>
        <taxon>Bacillati</taxon>
        <taxon>Actinomycetota</taxon>
        <taxon>Actinomycetes</taxon>
        <taxon>Streptosporangiales</taxon>
        <taxon>Streptosporangiaceae</taxon>
        <taxon>Acrocarpospora</taxon>
    </lineage>
</organism>
<dbReference type="InterPro" id="IPR029068">
    <property type="entry name" value="Glyas_Bleomycin-R_OHBP_Dase"/>
</dbReference>
<protein>
    <recommendedName>
        <fullName evidence="3">Guanosine polyphosphate pyrophosphohydrolase</fullName>
    </recommendedName>
</protein>